<evidence type="ECO:0000256" key="1">
    <source>
        <dbReference type="ARBA" id="ARBA00004672"/>
    </source>
</evidence>
<protein>
    <recommendedName>
        <fullName evidence="7">Phosphoribosylaminoimidazole-succinocarboxamide synthase</fullName>
        <ecNumber evidence="7">6.3.2.6</ecNumber>
    </recommendedName>
    <alternativeName>
        <fullName evidence="7">SAICAR synthetase</fullName>
    </alternativeName>
</protein>
<dbReference type="PANTHER" id="PTHR43599:SF3">
    <property type="entry name" value="SI:DKEY-6E2.2"/>
    <property type="match status" value="1"/>
</dbReference>
<dbReference type="AlphaFoldDB" id="A0A1H3ARD6"/>
<comment type="similarity">
    <text evidence="7">Belongs to the SAICAR synthetase family.</text>
</comment>
<accession>A0A1H3ARD6</accession>
<dbReference type="InterPro" id="IPR028923">
    <property type="entry name" value="SAICAR_synt/ADE2_N"/>
</dbReference>
<keyword evidence="3 7" id="KW-0547">Nucleotide-binding</keyword>
<sequence length="227" mass="25763">MKLIAKGKTKDLYELEDGNYLLKFKDDLTGEDGVFDPGANKVGLTIEGAGRSGLKLTKYFFEILKNKGIPTHYIDSNIEEATMTVKPAKVFGNGLEVICRYRAVGSFIRRYGMYAKEGQPLDAYVEITLKDDERNDPLITEDALHMLGILTRDEYRILKELTIKISNVIKEELAKKAIELYDIKLEFGRIDNNQIALIDEISGGNMRAYKDGKYIEPLELEKLILED</sequence>
<dbReference type="Pfam" id="PF01259">
    <property type="entry name" value="SAICAR_synt"/>
    <property type="match status" value="1"/>
</dbReference>
<evidence type="ECO:0000259" key="8">
    <source>
        <dbReference type="Pfam" id="PF01259"/>
    </source>
</evidence>
<proteinExistence type="inferred from homology"/>
<dbReference type="SUPFAM" id="SSF56104">
    <property type="entry name" value="SAICAR synthase-like"/>
    <property type="match status" value="1"/>
</dbReference>
<keyword evidence="2 7" id="KW-0436">Ligase</keyword>
<dbReference type="GO" id="GO:0004639">
    <property type="term" value="F:phosphoribosylaminoimidazolesuccinocarboxamide synthase activity"/>
    <property type="evidence" value="ECO:0007669"/>
    <property type="project" value="UniProtKB-UniRule"/>
</dbReference>
<dbReference type="Gene3D" id="3.30.470.20">
    <property type="entry name" value="ATP-grasp fold, B domain"/>
    <property type="match status" value="1"/>
</dbReference>
<name>A0A1H3ARD6_9FIRM</name>
<keyword evidence="4 7" id="KW-0658">Purine biosynthesis</keyword>
<evidence type="ECO:0000256" key="6">
    <source>
        <dbReference type="ARBA" id="ARBA00048475"/>
    </source>
</evidence>
<dbReference type="RefSeq" id="WP_093753490.1">
    <property type="nucleotide sequence ID" value="NZ_BSYN01000008.1"/>
</dbReference>
<comment type="pathway">
    <text evidence="1 7">Purine metabolism; IMP biosynthesis via de novo pathway; 5-amino-1-(5-phospho-D-ribosyl)imidazole-4-carboxamide from 5-amino-1-(5-phospho-D-ribosyl)imidazole-4-carboxylate: step 1/2.</text>
</comment>
<dbReference type="EMBL" id="FNNG01000009">
    <property type="protein sequence ID" value="SDX32203.1"/>
    <property type="molecule type" value="Genomic_DNA"/>
</dbReference>
<evidence type="ECO:0000256" key="5">
    <source>
        <dbReference type="ARBA" id="ARBA00022840"/>
    </source>
</evidence>
<dbReference type="Proteomes" id="UP000198828">
    <property type="component" value="Unassembled WGS sequence"/>
</dbReference>
<dbReference type="Gene3D" id="3.30.200.20">
    <property type="entry name" value="Phosphorylase Kinase, domain 1"/>
    <property type="match status" value="1"/>
</dbReference>
<keyword evidence="5 7" id="KW-0067">ATP-binding</keyword>
<keyword evidence="10" id="KW-1185">Reference proteome</keyword>
<dbReference type="GO" id="GO:0005524">
    <property type="term" value="F:ATP binding"/>
    <property type="evidence" value="ECO:0007669"/>
    <property type="project" value="UniProtKB-KW"/>
</dbReference>
<evidence type="ECO:0000313" key="10">
    <source>
        <dbReference type="Proteomes" id="UP000198828"/>
    </source>
</evidence>
<dbReference type="GO" id="GO:0006189">
    <property type="term" value="P:'de novo' IMP biosynthetic process"/>
    <property type="evidence" value="ECO:0007669"/>
    <property type="project" value="UniProtKB-UniRule"/>
</dbReference>
<dbReference type="InterPro" id="IPR050089">
    <property type="entry name" value="SAICAR_synthetase"/>
</dbReference>
<evidence type="ECO:0000256" key="4">
    <source>
        <dbReference type="ARBA" id="ARBA00022755"/>
    </source>
</evidence>
<organism evidence="9 10">
    <name type="scientific">Tepidimicrobium xylanilyticum</name>
    <dbReference type="NCBI Taxonomy" id="1123352"/>
    <lineage>
        <taxon>Bacteria</taxon>
        <taxon>Bacillati</taxon>
        <taxon>Bacillota</taxon>
        <taxon>Tissierellia</taxon>
        <taxon>Tissierellales</taxon>
        <taxon>Tepidimicrobiaceae</taxon>
        <taxon>Tepidimicrobium</taxon>
    </lineage>
</organism>
<dbReference type="OrthoDB" id="9801549at2"/>
<reference evidence="9 10" key="1">
    <citation type="submission" date="2016-10" db="EMBL/GenBank/DDBJ databases">
        <authorList>
            <person name="de Groot N.N."/>
        </authorList>
    </citation>
    <scope>NUCLEOTIDE SEQUENCE [LARGE SCALE GENOMIC DNA]</scope>
    <source>
        <strain evidence="9 10">DSM 23310</strain>
    </source>
</reference>
<gene>
    <name evidence="7" type="primary">purC</name>
    <name evidence="9" type="ORF">SAMN05660923_02112</name>
</gene>
<feature type="domain" description="SAICAR synthetase/ADE2 N-terminal" evidence="8">
    <location>
        <begin position="4"/>
        <end position="214"/>
    </location>
</feature>
<dbReference type="HAMAP" id="MF_00137">
    <property type="entry name" value="SAICAR_synth"/>
    <property type="match status" value="1"/>
</dbReference>
<dbReference type="UniPathway" id="UPA00074">
    <property type="reaction ID" value="UER00131"/>
</dbReference>
<evidence type="ECO:0000256" key="3">
    <source>
        <dbReference type="ARBA" id="ARBA00022741"/>
    </source>
</evidence>
<evidence type="ECO:0000256" key="7">
    <source>
        <dbReference type="HAMAP-Rule" id="MF_00137"/>
    </source>
</evidence>
<comment type="catalytic activity">
    <reaction evidence="6 7">
        <text>5-amino-1-(5-phospho-D-ribosyl)imidazole-4-carboxylate + L-aspartate + ATP = (2S)-2-[5-amino-1-(5-phospho-beta-D-ribosyl)imidazole-4-carboxamido]succinate + ADP + phosphate + 2 H(+)</text>
        <dbReference type="Rhea" id="RHEA:22628"/>
        <dbReference type="ChEBI" id="CHEBI:15378"/>
        <dbReference type="ChEBI" id="CHEBI:29991"/>
        <dbReference type="ChEBI" id="CHEBI:30616"/>
        <dbReference type="ChEBI" id="CHEBI:43474"/>
        <dbReference type="ChEBI" id="CHEBI:58443"/>
        <dbReference type="ChEBI" id="CHEBI:77657"/>
        <dbReference type="ChEBI" id="CHEBI:456216"/>
        <dbReference type="EC" id="6.3.2.6"/>
    </reaction>
</comment>
<evidence type="ECO:0000313" key="9">
    <source>
        <dbReference type="EMBL" id="SDX32203.1"/>
    </source>
</evidence>
<evidence type="ECO:0000256" key="2">
    <source>
        <dbReference type="ARBA" id="ARBA00022598"/>
    </source>
</evidence>
<dbReference type="PANTHER" id="PTHR43599">
    <property type="entry name" value="MULTIFUNCTIONAL PROTEIN ADE2"/>
    <property type="match status" value="1"/>
</dbReference>
<dbReference type="EC" id="6.3.2.6" evidence="7"/>